<proteinExistence type="predicted"/>
<dbReference type="AlphaFoldDB" id="A0A329DZY5"/>
<sequence length="131" mass="14790">MKKASSVDDVVFPDQHYATGLSDIKQCGTAGLETQSKRLHSSLDAKITDELSELILEMREKPNLGGRRLQTELILLHQVHLSTATLYKVLSKASVKPIVTYRCKKNFQRHESPIPSDRVQLDTCKIVPEIY</sequence>
<evidence type="ECO:0000313" key="1">
    <source>
        <dbReference type="EMBL" id="RAS57093.1"/>
    </source>
</evidence>
<name>A0A329DZY5_VIBDI</name>
<evidence type="ECO:0000313" key="2">
    <source>
        <dbReference type="Proteomes" id="UP000248729"/>
    </source>
</evidence>
<dbReference type="EMBL" id="QLTR01000038">
    <property type="protein sequence ID" value="RAS57093.1"/>
    <property type="molecule type" value="Genomic_DNA"/>
</dbReference>
<dbReference type="Proteomes" id="UP000248729">
    <property type="component" value="Unassembled WGS sequence"/>
</dbReference>
<accession>A0A329DZY5</accession>
<reference evidence="1 2" key="1">
    <citation type="submission" date="2018-06" db="EMBL/GenBank/DDBJ databases">
        <title>Freshwater and sediment microbial communities from various areas in North America, analyzing microbe dynamics in response to fracking.</title>
        <authorList>
            <person name="Lamendella R."/>
        </authorList>
    </citation>
    <scope>NUCLEOTIDE SEQUENCE [LARGE SCALE GENOMIC DNA]</scope>
    <source>
        <strain evidence="1 2">99A</strain>
    </source>
</reference>
<protein>
    <submittedName>
        <fullName evidence="1">Uncharacterized protein</fullName>
    </submittedName>
</protein>
<gene>
    <name evidence="1" type="ORF">DET48_13828</name>
</gene>
<organism evidence="1 2">
    <name type="scientific">Vibrio diazotrophicus</name>
    <dbReference type="NCBI Taxonomy" id="685"/>
    <lineage>
        <taxon>Bacteria</taxon>
        <taxon>Pseudomonadati</taxon>
        <taxon>Pseudomonadota</taxon>
        <taxon>Gammaproteobacteria</taxon>
        <taxon>Vibrionales</taxon>
        <taxon>Vibrionaceae</taxon>
        <taxon>Vibrio</taxon>
    </lineage>
</organism>
<comment type="caution">
    <text evidence="1">The sequence shown here is derived from an EMBL/GenBank/DDBJ whole genome shotgun (WGS) entry which is preliminary data.</text>
</comment>